<comment type="caution">
    <text evidence="2">The sequence shown here is derived from an EMBL/GenBank/DDBJ whole genome shotgun (WGS) entry which is preliminary data.</text>
</comment>
<evidence type="ECO:0000256" key="1">
    <source>
        <dbReference type="SAM" id="MobiDB-lite"/>
    </source>
</evidence>
<keyword evidence="3" id="KW-1185">Reference proteome</keyword>
<evidence type="ECO:0000313" key="3">
    <source>
        <dbReference type="Proteomes" id="UP001215598"/>
    </source>
</evidence>
<feature type="compositionally biased region" description="Basic residues" evidence="1">
    <location>
        <begin position="132"/>
        <end position="142"/>
    </location>
</feature>
<feature type="region of interest" description="Disordered" evidence="1">
    <location>
        <begin position="167"/>
        <end position="210"/>
    </location>
</feature>
<gene>
    <name evidence="2" type="ORF">B0H16DRAFT_1456707</name>
</gene>
<feature type="compositionally biased region" description="Basic residues" evidence="1">
    <location>
        <begin position="167"/>
        <end position="178"/>
    </location>
</feature>
<dbReference type="EMBL" id="JARKIB010000038">
    <property type="protein sequence ID" value="KAJ7759998.1"/>
    <property type="molecule type" value="Genomic_DNA"/>
</dbReference>
<feature type="region of interest" description="Disordered" evidence="1">
    <location>
        <begin position="97"/>
        <end position="149"/>
    </location>
</feature>
<proteinExistence type="predicted"/>
<name>A0AAD7J9V2_9AGAR</name>
<protein>
    <submittedName>
        <fullName evidence="2">Uncharacterized protein</fullName>
    </submittedName>
</protein>
<sequence length="239" mass="27932">MSPAYPQVKDRIQWIVGINVVQQRRHEKPRGMTEESGHITALPQTTVHIEGRNTGNSRTMQRWRRVVCWIGRKENPLDNFTSHKTASATLQKVEVNQRQVVWPKRPSSRDEEGSPNKAVKSTSSFKRDPGDHRKKKNNRLHKLGGNGRECAGATTRWRIYERRKHQYNAAHGSKRKPVHQNIPPIEFEGRKRSGNSPAQTKDTVYKAPSDTTDEYDVLRRDQWSWKYDTKKICRRRHEH</sequence>
<reference evidence="2" key="1">
    <citation type="submission" date="2023-03" db="EMBL/GenBank/DDBJ databases">
        <title>Massive genome expansion in bonnet fungi (Mycena s.s.) driven by repeated elements and novel gene families across ecological guilds.</title>
        <authorList>
            <consortium name="Lawrence Berkeley National Laboratory"/>
            <person name="Harder C.B."/>
            <person name="Miyauchi S."/>
            <person name="Viragh M."/>
            <person name="Kuo A."/>
            <person name="Thoen E."/>
            <person name="Andreopoulos B."/>
            <person name="Lu D."/>
            <person name="Skrede I."/>
            <person name="Drula E."/>
            <person name="Henrissat B."/>
            <person name="Morin E."/>
            <person name="Kohler A."/>
            <person name="Barry K."/>
            <person name="LaButti K."/>
            <person name="Morin E."/>
            <person name="Salamov A."/>
            <person name="Lipzen A."/>
            <person name="Mereny Z."/>
            <person name="Hegedus B."/>
            <person name="Baldrian P."/>
            <person name="Stursova M."/>
            <person name="Weitz H."/>
            <person name="Taylor A."/>
            <person name="Grigoriev I.V."/>
            <person name="Nagy L.G."/>
            <person name="Martin F."/>
            <person name="Kauserud H."/>
        </authorList>
    </citation>
    <scope>NUCLEOTIDE SEQUENCE</scope>
    <source>
        <strain evidence="2">CBHHK182m</strain>
    </source>
</reference>
<accession>A0AAD7J9V2</accession>
<dbReference type="AlphaFoldDB" id="A0AAD7J9V2"/>
<organism evidence="2 3">
    <name type="scientific">Mycena metata</name>
    <dbReference type="NCBI Taxonomy" id="1033252"/>
    <lineage>
        <taxon>Eukaryota</taxon>
        <taxon>Fungi</taxon>
        <taxon>Dikarya</taxon>
        <taxon>Basidiomycota</taxon>
        <taxon>Agaricomycotina</taxon>
        <taxon>Agaricomycetes</taxon>
        <taxon>Agaricomycetidae</taxon>
        <taxon>Agaricales</taxon>
        <taxon>Marasmiineae</taxon>
        <taxon>Mycenaceae</taxon>
        <taxon>Mycena</taxon>
    </lineage>
</organism>
<dbReference type="Proteomes" id="UP001215598">
    <property type="component" value="Unassembled WGS sequence"/>
</dbReference>
<evidence type="ECO:0000313" key="2">
    <source>
        <dbReference type="EMBL" id="KAJ7759998.1"/>
    </source>
</evidence>